<dbReference type="InterPro" id="IPR036047">
    <property type="entry name" value="F-box-like_dom_sf"/>
</dbReference>
<dbReference type="AlphaFoldDB" id="A0A811NR97"/>
<comment type="caution">
    <text evidence="2">The sequence shown here is derived from an EMBL/GenBank/DDBJ whole genome shotgun (WGS) entry which is preliminary data.</text>
</comment>
<dbReference type="InterPro" id="IPR001810">
    <property type="entry name" value="F-box_dom"/>
</dbReference>
<feature type="domain" description="F-box" evidence="1">
    <location>
        <begin position="23"/>
        <end position="52"/>
    </location>
</feature>
<keyword evidence="3" id="KW-1185">Reference proteome</keyword>
<gene>
    <name evidence="2" type="ORF">NCGR_LOCUS17338</name>
</gene>
<evidence type="ECO:0000313" key="2">
    <source>
        <dbReference type="EMBL" id="CAD6225198.1"/>
    </source>
</evidence>
<evidence type="ECO:0000259" key="1">
    <source>
        <dbReference type="Pfam" id="PF12937"/>
    </source>
</evidence>
<dbReference type="Gene3D" id="1.20.1280.50">
    <property type="match status" value="1"/>
</dbReference>
<proteinExistence type="predicted"/>
<protein>
    <recommendedName>
        <fullName evidence="1">F-box domain-containing protein</fullName>
    </recommendedName>
</protein>
<dbReference type="SUPFAM" id="SSF81383">
    <property type="entry name" value="F-box domain"/>
    <property type="match status" value="1"/>
</dbReference>
<dbReference type="EMBL" id="CAJGYO010000004">
    <property type="protein sequence ID" value="CAD6225198.1"/>
    <property type="molecule type" value="Genomic_DNA"/>
</dbReference>
<name>A0A811NR97_9POAL</name>
<dbReference type="Proteomes" id="UP000604825">
    <property type="component" value="Unassembled WGS sequence"/>
</dbReference>
<reference evidence="2" key="1">
    <citation type="submission" date="2020-10" db="EMBL/GenBank/DDBJ databases">
        <authorList>
            <person name="Han B."/>
            <person name="Lu T."/>
            <person name="Zhao Q."/>
            <person name="Huang X."/>
            <person name="Zhao Y."/>
        </authorList>
    </citation>
    <scope>NUCLEOTIDE SEQUENCE</scope>
</reference>
<dbReference type="OrthoDB" id="2398163at2759"/>
<sequence length="73" mass="7864">MAPPRQGEEQDVGGDSAAALRAPAHVMARVFSQLDCVDLLSCSLVCNLFDATGVGILILWQPPRINNQSWIIS</sequence>
<organism evidence="2 3">
    <name type="scientific">Miscanthus lutarioriparius</name>
    <dbReference type="NCBI Taxonomy" id="422564"/>
    <lineage>
        <taxon>Eukaryota</taxon>
        <taxon>Viridiplantae</taxon>
        <taxon>Streptophyta</taxon>
        <taxon>Embryophyta</taxon>
        <taxon>Tracheophyta</taxon>
        <taxon>Spermatophyta</taxon>
        <taxon>Magnoliopsida</taxon>
        <taxon>Liliopsida</taxon>
        <taxon>Poales</taxon>
        <taxon>Poaceae</taxon>
        <taxon>PACMAD clade</taxon>
        <taxon>Panicoideae</taxon>
        <taxon>Andropogonodae</taxon>
        <taxon>Andropogoneae</taxon>
        <taxon>Saccharinae</taxon>
        <taxon>Miscanthus</taxon>
    </lineage>
</organism>
<accession>A0A811NR97</accession>
<dbReference type="Pfam" id="PF12937">
    <property type="entry name" value="F-box-like"/>
    <property type="match status" value="1"/>
</dbReference>
<evidence type="ECO:0000313" key="3">
    <source>
        <dbReference type="Proteomes" id="UP000604825"/>
    </source>
</evidence>